<evidence type="ECO:0000313" key="2">
    <source>
        <dbReference type="EMBL" id="KAL2338127.1"/>
    </source>
</evidence>
<dbReference type="AlphaFoldDB" id="A0ABD1MQN8"/>
<feature type="compositionally biased region" description="Basic and acidic residues" evidence="1">
    <location>
        <begin position="33"/>
        <end position="58"/>
    </location>
</feature>
<dbReference type="PANTHER" id="PTHR34191">
    <property type="entry name" value="LATE EMBRYOGENESIS ABUNDANT PROTEIN (LEA) FAMILY PROTEIN"/>
    <property type="match status" value="1"/>
</dbReference>
<accession>A0ABD1MQN8</accession>
<feature type="compositionally biased region" description="Basic and acidic residues" evidence="1">
    <location>
        <begin position="11"/>
        <end position="21"/>
    </location>
</feature>
<dbReference type="PANTHER" id="PTHR34191:SF9">
    <property type="entry name" value="F6D8.10"/>
    <property type="match status" value="1"/>
</dbReference>
<dbReference type="Proteomes" id="UP001603857">
    <property type="component" value="Unassembled WGS sequence"/>
</dbReference>
<gene>
    <name evidence="2" type="ORF">Fmac_012573</name>
</gene>
<dbReference type="Gene3D" id="6.10.140.1430">
    <property type="match status" value="1"/>
</dbReference>
<sequence>MASHDQSYRAGEAKGRTEEKANQTMGNVGQKAQEAKEKTKGAAQGAKEKAQEKSRKDNAGGFLQKTGEKVKEVAHSATEAVKHTFGMAPQTDEDKEYYTTHHRREY</sequence>
<keyword evidence="3" id="KW-1185">Reference proteome</keyword>
<name>A0ABD1MQN8_9FABA</name>
<comment type="caution">
    <text evidence="2">The sequence shown here is derived from an EMBL/GenBank/DDBJ whole genome shotgun (WGS) entry which is preliminary data.</text>
</comment>
<feature type="compositionally biased region" description="Basic and acidic residues" evidence="1">
    <location>
        <begin position="96"/>
        <end position="106"/>
    </location>
</feature>
<organism evidence="2 3">
    <name type="scientific">Flemingia macrophylla</name>
    <dbReference type="NCBI Taxonomy" id="520843"/>
    <lineage>
        <taxon>Eukaryota</taxon>
        <taxon>Viridiplantae</taxon>
        <taxon>Streptophyta</taxon>
        <taxon>Embryophyta</taxon>
        <taxon>Tracheophyta</taxon>
        <taxon>Spermatophyta</taxon>
        <taxon>Magnoliopsida</taxon>
        <taxon>eudicotyledons</taxon>
        <taxon>Gunneridae</taxon>
        <taxon>Pentapetalae</taxon>
        <taxon>rosids</taxon>
        <taxon>fabids</taxon>
        <taxon>Fabales</taxon>
        <taxon>Fabaceae</taxon>
        <taxon>Papilionoideae</taxon>
        <taxon>50 kb inversion clade</taxon>
        <taxon>NPAAA clade</taxon>
        <taxon>indigoferoid/millettioid clade</taxon>
        <taxon>Phaseoleae</taxon>
        <taxon>Flemingia</taxon>
    </lineage>
</organism>
<evidence type="ECO:0000313" key="3">
    <source>
        <dbReference type="Proteomes" id="UP001603857"/>
    </source>
</evidence>
<reference evidence="2 3" key="1">
    <citation type="submission" date="2024-08" db="EMBL/GenBank/DDBJ databases">
        <title>Insights into the chromosomal genome structure of Flemingia macrophylla.</title>
        <authorList>
            <person name="Ding Y."/>
            <person name="Zhao Y."/>
            <person name="Bi W."/>
            <person name="Wu M."/>
            <person name="Zhao G."/>
            <person name="Gong Y."/>
            <person name="Li W."/>
            <person name="Zhang P."/>
        </authorList>
    </citation>
    <scope>NUCLEOTIDE SEQUENCE [LARGE SCALE GENOMIC DNA]</scope>
    <source>
        <strain evidence="2">DYQJB</strain>
        <tissue evidence="2">Leaf</tissue>
    </source>
</reference>
<dbReference type="EMBL" id="JBGMDY010000004">
    <property type="protein sequence ID" value="KAL2338127.1"/>
    <property type="molecule type" value="Genomic_DNA"/>
</dbReference>
<feature type="region of interest" description="Disordered" evidence="1">
    <location>
        <begin position="1"/>
        <end position="106"/>
    </location>
</feature>
<dbReference type="InterPro" id="IPR039624">
    <property type="entry name" value="LEA1/2/D7/KIN2"/>
</dbReference>
<evidence type="ECO:0000256" key="1">
    <source>
        <dbReference type="SAM" id="MobiDB-lite"/>
    </source>
</evidence>
<proteinExistence type="predicted"/>
<protein>
    <submittedName>
        <fullName evidence="2">Uncharacterized protein</fullName>
    </submittedName>
</protein>